<proteinExistence type="predicted"/>
<evidence type="ECO:0000313" key="2">
    <source>
        <dbReference type="EMBL" id="KKS85647.1"/>
    </source>
</evidence>
<feature type="signal peptide" evidence="1">
    <location>
        <begin position="1"/>
        <end position="22"/>
    </location>
</feature>
<gene>
    <name evidence="2" type="ORF">UV61_C0016G0019</name>
</gene>
<sequence>MLKYAWILSLVLLGLFKTSALATTYNFDAGNNNTITSPQVITASNDQQYIYGVLSSGEGISDYYTLDFKTHAPQLVISLLVSQDRGRQDFQPNFIFGDPNLRERGGSFPYGFPAGVGGRVFDWSGQVTGATFQDGLTGEKFRVGPQIVRDMSAQKYLLVVFDPKSVGGRYVIKIGSATPAEPLLTQLKHIWDWLRVKLDLY</sequence>
<evidence type="ECO:0000256" key="1">
    <source>
        <dbReference type="SAM" id="SignalP"/>
    </source>
</evidence>
<dbReference type="AlphaFoldDB" id="A0A0G1CJJ7"/>
<comment type="caution">
    <text evidence="2">The sequence shown here is derived from an EMBL/GenBank/DDBJ whole genome shotgun (WGS) entry which is preliminary data.</text>
</comment>
<organism evidence="2 3">
    <name type="scientific">Candidatus Gottesmanbacteria bacterium GW2011_GWB1_43_11</name>
    <dbReference type="NCBI Taxonomy" id="1618446"/>
    <lineage>
        <taxon>Bacteria</taxon>
        <taxon>Candidatus Gottesmaniibacteriota</taxon>
    </lineage>
</organism>
<name>A0A0G1CJJ7_9BACT</name>
<reference evidence="2 3" key="1">
    <citation type="journal article" date="2015" name="Nature">
        <title>rRNA introns, odd ribosomes, and small enigmatic genomes across a large radiation of phyla.</title>
        <authorList>
            <person name="Brown C.T."/>
            <person name="Hug L.A."/>
            <person name="Thomas B.C."/>
            <person name="Sharon I."/>
            <person name="Castelle C.J."/>
            <person name="Singh A."/>
            <person name="Wilkins M.J."/>
            <person name="Williams K.H."/>
            <person name="Banfield J.F."/>
        </authorList>
    </citation>
    <scope>NUCLEOTIDE SEQUENCE [LARGE SCALE GENOMIC DNA]</scope>
</reference>
<evidence type="ECO:0000313" key="3">
    <source>
        <dbReference type="Proteomes" id="UP000034050"/>
    </source>
</evidence>
<feature type="chain" id="PRO_5002536432" evidence="1">
    <location>
        <begin position="23"/>
        <end position="201"/>
    </location>
</feature>
<dbReference type="Proteomes" id="UP000034050">
    <property type="component" value="Unassembled WGS sequence"/>
</dbReference>
<dbReference type="EMBL" id="LCFD01000016">
    <property type="protein sequence ID" value="KKS85647.1"/>
    <property type="molecule type" value="Genomic_DNA"/>
</dbReference>
<accession>A0A0G1CJJ7</accession>
<keyword evidence="1" id="KW-0732">Signal</keyword>
<protein>
    <submittedName>
        <fullName evidence="2">Uncharacterized protein</fullName>
    </submittedName>
</protein>
<dbReference type="STRING" id="1618446.UV61_C0016G0019"/>